<gene>
    <name evidence="2" type="ORF">RUM43_010388</name>
</gene>
<comment type="caution">
    <text evidence="2">The sequence shown here is derived from an EMBL/GenBank/DDBJ whole genome shotgun (WGS) entry which is preliminary data.</text>
</comment>
<accession>A0AAN8P9G5</accession>
<name>A0AAN8P9G5_POLSC</name>
<proteinExistence type="predicted"/>
<dbReference type="EMBL" id="JAWJWE010000004">
    <property type="protein sequence ID" value="KAK6636725.1"/>
    <property type="molecule type" value="Genomic_DNA"/>
</dbReference>
<dbReference type="Proteomes" id="UP001372834">
    <property type="component" value="Unassembled WGS sequence"/>
</dbReference>
<evidence type="ECO:0000256" key="1">
    <source>
        <dbReference type="SAM" id="MobiDB-lite"/>
    </source>
</evidence>
<protein>
    <submittedName>
        <fullName evidence="2">Uncharacterized protein</fullName>
    </submittedName>
</protein>
<reference evidence="2 3" key="1">
    <citation type="submission" date="2023-10" db="EMBL/GenBank/DDBJ databases">
        <title>Genomes of two closely related lineages of the louse Polyplax serrata with different host specificities.</title>
        <authorList>
            <person name="Martinu J."/>
            <person name="Tarabai H."/>
            <person name="Stefka J."/>
            <person name="Hypsa V."/>
        </authorList>
    </citation>
    <scope>NUCLEOTIDE SEQUENCE [LARGE SCALE GENOMIC DNA]</scope>
    <source>
        <strain evidence="2">HR10_N</strain>
    </source>
</reference>
<dbReference type="AlphaFoldDB" id="A0AAN8P9G5"/>
<organism evidence="2 3">
    <name type="scientific">Polyplax serrata</name>
    <name type="common">Common mouse louse</name>
    <dbReference type="NCBI Taxonomy" id="468196"/>
    <lineage>
        <taxon>Eukaryota</taxon>
        <taxon>Metazoa</taxon>
        <taxon>Ecdysozoa</taxon>
        <taxon>Arthropoda</taxon>
        <taxon>Hexapoda</taxon>
        <taxon>Insecta</taxon>
        <taxon>Pterygota</taxon>
        <taxon>Neoptera</taxon>
        <taxon>Paraneoptera</taxon>
        <taxon>Psocodea</taxon>
        <taxon>Troctomorpha</taxon>
        <taxon>Phthiraptera</taxon>
        <taxon>Anoplura</taxon>
        <taxon>Polyplacidae</taxon>
        <taxon>Polyplax</taxon>
    </lineage>
</organism>
<sequence>MFPDGPVVPLCNQFQPSNPVFFRDCPSSSYQGCLTQTNGTHVTKTCTEVGLEDCKTANKIRYCYCKGELCNKEGVPTEAPVPLETETEDDEDLHPEGSGSYEELDSRQVETSSEMDLGIEVTQKQLPTTIKSVILTTPRPQNVGPVTATATNHPAQKTLILFGTNTEGLQNVFADATWKQVRIRSTKIEFLQGSPTQNSDT</sequence>
<feature type="region of interest" description="Disordered" evidence="1">
    <location>
        <begin position="76"/>
        <end position="105"/>
    </location>
</feature>
<evidence type="ECO:0000313" key="2">
    <source>
        <dbReference type="EMBL" id="KAK6636725.1"/>
    </source>
</evidence>
<evidence type="ECO:0000313" key="3">
    <source>
        <dbReference type="Proteomes" id="UP001372834"/>
    </source>
</evidence>